<evidence type="ECO:0000259" key="12">
    <source>
        <dbReference type="Pfam" id="PF00590"/>
    </source>
</evidence>
<evidence type="ECO:0000313" key="16">
    <source>
        <dbReference type="Proteomes" id="UP000027265"/>
    </source>
</evidence>
<feature type="region of interest" description="Disordered" evidence="11">
    <location>
        <begin position="225"/>
        <end position="263"/>
    </location>
</feature>
<dbReference type="Pfam" id="PF13241">
    <property type="entry name" value="NAD_binding_7"/>
    <property type="match status" value="1"/>
</dbReference>
<evidence type="ECO:0000256" key="4">
    <source>
        <dbReference type="ARBA" id="ARBA00022679"/>
    </source>
</evidence>
<evidence type="ECO:0000259" key="14">
    <source>
        <dbReference type="Pfam" id="PF14824"/>
    </source>
</evidence>
<feature type="domain" description="Siroheme synthase central" evidence="14">
    <location>
        <begin position="177"/>
        <end position="200"/>
    </location>
</feature>
<dbReference type="InterPro" id="IPR035996">
    <property type="entry name" value="4pyrrol_Methylase_sf"/>
</dbReference>
<evidence type="ECO:0000256" key="3">
    <source>
        <dbReference type="ARBA" id="ARBA00022603"/>
    </source>
</evidence>
<comment type="similarity">
    <text evidence="10">Belongs to the precorrin methyltransferase family.</text>
</comment>
<accession>A0A067QJX6</accession>
<dbReference type="HOGENOM" id="CLU_011276_11_1_1"/>
<dbReference type="EMBL" id="KL197710">
    <property type="protein sequence ID" value="KDQ62911.1"/>
    <property type="molecule type" value="Genomic_DNA"/>
</dbReference>
<keyword evidence="16" id="KW-1185">Reference proteome</keyword>
<keyword evidence="4 10" id="KW-0808">Transferase</keyword>
<dbReference type="InterPro" id="IPR050161">
    <property type="entry name" value="Siro_Cobalamin_biosynth"/>
</dbReference>
<comment type="similarity">
    <text evidence="9">In the N-terminal section; belongs to the precorrin methyltransferase family.</text>
</comment>
<keyword evidence="5" id="KW-0949">S-adenosyl-L-methionine</keyword>
<dbReference type="FunCoup" id="A0A067QJX6">
    <property type="interactions" value="95"/>
</dbReference>
<dbReference type="OrthoDB" id="508204at2759"/>
<dbReference type="GO" id="GO:0032259">
    <property type="term" value="P:methylation"/>
    <property type="evidence" value="ECO:0007669"/>
    <property type="project" value="UniProtKB-KW"/>
</dbReference>
<keyword evidence="6" id="KW-0560">Oxidoreductase</keyword>
<dbReference type="InterPro" id="IPR003043">
    <property type="entry name" value="Uropor_MeTrfase_CS"/>
</dbReference>
<dbReference type="STRING" id="933084.A0A067QJX6"/>
<feature type="region of interest" description="Disordered" evidence="11">
    <location>
        <begin position="305"/>
        <end position="351"/>
    </location>
</feature>
<dbReference type="InterPro" id="IPR014777">
    <property type="entry name" value="4pyrrole_Mease_sub1"/>
</dbReference>
<dbReference type="Gene3D" id="3.40.1010.10">
    <property type="entry name" value="Cobalt-precorrin-4 Transmethylase, Domain 1"/>
    <property type="match status" value="1"/>
</dbReference>
<dbReference type="AlphaFoldDB" id="A0A067QJX6"/>
<dbReference type="InterPro" id="IPR014776">
    <property type="entry name" value="4pyrrole_Mease_sub2"/>
</dbReference>
<dbReference type="Proteomes" id="UP000027265">
    <property type="component" value="Unassembled WGS sequence"/>
</dbReference>
<evidence type="ECO:0000259" key="13">
    <source>
        <dbReference type="Pfam" id="PF14823"/>
    </source>
</evidence>
<dbReference type="InterPro" id="IPR028281">
    <property type="entry name" value="Sirohaem_synthase_central"/>
</dbReference>
<dbReference type="Gene3D" id="3.40.50.720">
    <property type="entry name" value="NAD(P)-binding Rossmann-like Domain"/>
    <property type="match status" value="1"/>
</dbReference>
<dbReference type="Pfam" id="PF14824">
    <property type="entry name" value="Sirohm_synth_M"/>
    <property type="match status" value="1"/>
</dbReference>
<dbReference type="Gene3D" id="3.30.950.10">
    <property type="entry name" value="Methyltransferase, Cobalt-precorrin-4 Transmethylase, Domain 2"/>
    <property type="match status" value="1"/>
</dbReference>
<dbReference type="FunFam" id="3.40.1010.10:FF:000006">
    <property type="entry name" value="Siroheme synthase, putative"/>
    <property type="match status" value="1"/>
</dbReference>
<evidence type="ECO:0000256" key="11">
    <source>
        <dbReference type="SAM" id="MobiDB-lite"/>
    </source>
</evidence>
<dbReference type="InterPro" id="IPR006366">
    <property type="entry name" value="CobA/CysG_C"/>
</dbReference>
<evidence type="ECO:0000256" key="9">
    <source>
        <dbReference type="ARBA" id="ARBA00035662"/>
    </source>
</evidence>
<dbReference type="Pfam" id="PF14823">
    <property type="entry name" value="Sirohm_synth_C"/>
    <property type="match status" value="1"/>
</dbReference>
<dbReference type="Pfam" id="PF00590">
    <property type="entry name" value="TP_methylase"/>
    <property type="match status" value="1"/>
</dbReference>
<dbReference type="InterPro" id="IPR028162">
    <property type="entry name" value="Met8_C"/>
</dbReference>
<dbReference type="SUPFAM" id="SSF51735">
    <property type="entry name" value="NAD(P)-binding Rossmann-fold domains"/>
    <property type="match status" value="1"/>
</dbReference>
<name>A0A067QJX6_9AGAM</name>
<evidence type="ECO:0000256" key="7">
    <source>
        <dbReference type="ARBA" id="ARBA00023027"/>
    </source>
</evidence>
<evidence type="ECO:0000256" key="10">
    <source>
        <dbReference type="RuleBase" id="RU003960"/>
    </source>
</evidence>
<feature type="domain" description="Tetrapyrrole methylase" evidence="12">
    <location>
        <begin position="348"/>
        <end position="566"/>
    </location>
</feature>
<feature type="domain" description="Siroheme biosynthesis protein Met8 C-terminal" evidence="13">
    <location>
        <begin position="257"/>
        <end position="297"/>
    </location>
</feature>
<dbReference type="InParanoid" id="A0A067QJX6"/>
<gene>
    <name evidence="15" type="ORF">JAAARDRAFT_28881</name>
</gene>
<dbReference type="InterPro" id="IPR036291">
    <property type="entry name" value="NAD(P)-bd_dom_sf"/>
</dbReference>
<dbReference type="PANTHER" id="PTHR45790:SF6">
    <property type="entry name" value="UROPORPHYRINOGEN-III C-METHYLTRANSFERASE"/>
    <property type="match status" value="1"/>
</dbReference>
<dbReference type="SUPFAM" id="SSF53790">
    <property type="entry name" value="Tetrapyrrole methylase"/>
    <property type="match status" value="1"/>
</dbReference>
<keyword evidence="7" id="KW-0520">NAD</keyword>
<keyword evidence="8" id="KW-0627">Porphyrin biosynthesis</keyword>
<evidence type="ECO:0000256" key="1">
    <source>
        <dbReference type="ARBA" id="ARBA00012400"/>
    </source>
</evidence>
<feature type="compositionally biased region" description="Polar residues" evidence="11">
    <location>
        <begin position="232"/>
        <end position="263"/>
    </location>
</feature>
<organism evidence="15 16">
    <name type="scientific">Jaapia argillacea MUCL 33604</name>
    <dbReference type="NCBI Taxonomy" id="933084"/>
    <lineage>
        <taxon>Eukaryota</taxon>
        <taxon>Fungi</taxon>
        <taxon>Dikarya</taxon>
        <taxon>Basidiomycota</taxon>
        <taxon>Agaricomycotina</taxon>
        <taxon>Agaricomycetes</taxon>
        <taxon>Agaricomycetidae</taxon>
        <taxon>Jaapiales</taxon>
        <taxon>Jaapiaceae</taxon>
        <taxon>Jaapia</taxon>
    </lineage>
</organism>
<dbReference type="GO" id="GO:0019354">
    <property type="term" value="P:siroheme biosynthetic process"/>
    <property type="evidence" value="ECO:0007669"/>
    <property type="project" value="InterPro"/>
</dbReference>
<keyword evidence="2" id="KW-0488">Methylation</keyword>
<proteinExistence type="inferred from homology"/>
<dbReference type="GO" id="GO:0004851">
    <property type="term" value="F:uroporphyrin-III C-methyltransferase activity"/>
    <property type="evidence" value="ECO:0007669"/>
    <property type="project" value="TreeGrafter"/>
</dbReference>
<dbReference type="GO" id="GO:0043115">
    <property type="term" value="F:precorrin-2 dehydrogenase activity"/>
    <property type="evidence" value="ECO:0007669"/>
    <property type="project" value="UniProtKB-EC"/>
</dbReference>
<evidence type="ECO:0000256" key="5">
    <source>
        <dbReference type="ARBA" id="ARBA00022691"/>
    </source>
</evidence>
<dbReference type="PROSITE" id="PS00840">
    <property type="entry name" value="SUMT_2"/>
    <property type="match status" value="1"/>
</dbReference>
<dbReference type="PANTHER" id="PTHR45790">
    <property type="entry name" value="SIROHEME SYNTHASE-RELATED"/>
    <property type="match status" value="1"/>
</dbReference>
<dbReference type="EC" id="1.3.1.76" evidence="1"/>
<dbReference type="SUPFAM" id="SSF75615">
    <property type="entry name" value="Siroheme synthase middle domains-like"/>
    <property type="match status" value="1"/>
</dbReference>
<sequence>MQETAAPVYPTPKSGASLLISFRVQDKLVLIVGGNVLAASRAFAALEAGSKVVVLVKGGAETACEELRWRAKQEQITLADLDLLPDSTPSPGDVETFEAYLRASQKPISLVCVTDTVIASSSPSSAPQRSRSSALALYKSCQSRSIPINITDMPDLCDFTFTATHRFIDAESGEPSGLQVGVTTNGEGCRLAGRVRREIVGLLPRDVGSAVRNVGKLRNFAKGVDGEEATEEVTSGEVNEENGISTPNAPVPQRTRNTESLLESQRRRMKWVAQVSEYWPISRLASMTDEEMRELLNGEGGWENKLVSSSAESDPSGQSRPSGAVVPSQHSLPLIPPPSHPSSSRGRILLVGSGPGHPSLLTIATHTALTKHAQLVLSDKLVPAAVLALIPPEVEVRIAKKFPGNAEGAQNEMMEAAVEAARSGVTVVRLKQGDPMVYGRAGEEVLYFRAHGFEPIVIPGLSSALVAPAFAGIPVTQRGVAESFIVCTGVGRQGKEVKLPGYERSRTLLILMGVARLPQVLKALLTDEPDQKSRNGPAYPENLPIAIIERASMPDQRVIASTLRNVERALEGAGEQRPPGMIVVGWSVLALEGKGDVSVLDQGGDDEERVGRWLGEKSWKIRDGLDVDWDHL</sequence>
<evidence type="ECO:0000256" key="6">
    <source>
        <dbReference type="ARBA" id="ARBA00023002"/>
    </source>
</evidence>
<dbReference type="InterPro" id="IPR000878">
    <property type="entry name" value="4pyrrol_Mease"/>
</dbReference>
<dbReference type="CDD" id="cd11642">
    <property type="entry name" value="SUMT"/>
    <property type="match status" value="1"/>
</dbReference>
<reference evidence="16" key="1">
    <citation type="journal article" date="2014" name="Proc. Natl. Acad. Sci. U.S.A.">
        <title>Extensive sampling of basidiomycete genomes demonstrates inadequacy of the white-rot/brown-rot paradigm for wood decay fungi.</title>
        <authorList>
            <person name="Riley R."/>
            <person name="Salamov A.A."/>
            <person name="Brown D.W."/>
            <person name="Nagy L.G."/>
            <person name="Floudas D."/>
            <person name="Held B.W."/>
            <person name="Levasseur A."/>
            <person name="Lombard V."/>
            <person name="Morin E."/>
            <person name="Otillar R."/>
            <person name="Lindquist E.A."/>
            <person name="Sun H."/>
            <person name="LaButti K.M."/>
            <person name="Schmutz J."/>
            <person name="Jabbour D."/>
            <person name="Luo H."/>
            <person name="Baker S.E."/>
            <person name="Pisabarro A.G."/>
            <person name="Walton J.D."/>
            <person name="Blanchette R.A."/>
            <person name="Henrissat B."/>
            <person name="Martin F."/>
            <person name="Cullen D."/>
            <person name="Hibbett D.S."/>
            <person name="Grigoriev I.V."/>
        </authorList>
    </citation>
    <scope>NUCLEOTIDE SEQUENCE [LARGE SCALE GENOMIC DNA]</scope>
    <source>
        <strain evidence="16">MUCL 33604</strain>
    </source>
</reference>
<protein>
    <recommendedName>
        <fullName evidence="1">precorrin-2 dehydrogenase</fullName>
        <ecNumber evidence="1">1.3.1.76</ecNumber>
    </recommendedName>
</protein>
<keyword evidence="3 10" id="KW-0489">Methyltransferase</keyword>
<evidence type="ECO:0000256" key="8">
    <source>
        <dbReference type="ARBA" id="ARBA00023244"/>
    </source>
</evidence>
<feature type="compositionally biased region" description="Polar residues" evidence="11">
    <location>
        <begin position="306"/>
        <end position="321"/>
    </location>
</feature>
<evidence type="ECO:0000313" key="15">
    <source>
        <dbReference type="EMBL" id="KDQ62911.1"/>
    </source>
</evidence>
<evidence type="ECO:0000256" key="2">
    <source>
        <dbReference type="ARBA" id="ARBA00022481"/>
    </source>
</evidence>